<keyword evidence="5" id="KW-1185">Reference proteome</keyword>
<dbReference type="GeneID" id="100899219"/>
<accession>A0AAJ6VXL3</accession>
<evidence type="ECO:0000256" key="1">
    <source>
        <dbReference type="ARBA" id="ARBA00022741"/>
    </source>
</evidence>
<sequence>MPLVVMTGYPASGKTLRTEQMEEFFRMKYPDKKVMSVSESENLDRNKVFMDSKEEKELRGRLMSEVQRNLSRDSILIFDAGNYIKGYRYELYCLSKSVKTTQCTVALPVNVGSAWQRNSDRPQKDQYSRETFDALILRYEDPDPKNRWDSPLIIVQEEQVVPFEQVDAALFGRKAPTPNQATMAQPHLSTNFLYDLDRLTQETVDKVLKSPVDYVNRRITLPELSRLRRQFITYVKQNPIEDTNKIGPLFENYIKNTVI</sequence>
<evidence type="ECO:0000256" key="2">
    <source>
        <dbReference type="ARBA" id="ARBA00022840"/>
    </source>
</evidence>
<dbReference type="FunFam" id="3.40.50.300:FF:000827">
    <property type="entry name" value="KTI12 chromatin-associated homolog"/>
    <property type="match status" value="1"/>
</dbReference>
<dbReference type="Proteomes" id="UP000694867">
    <property type="component" value="Unplaced"/>
</dbReference>
<dbReference type="InterPro" id="IPR013641">
    <property type="entry name" value="KTI12/PSTK"/>
</dbReference>
<evidence type="ECO:0000313" key="5">
    <source>
        <dbReference type="Proteomes" id="UP000694867"/>
    </source>
</evidence>
<dbReference type="PANTHER" id="PTHR12435">
    <property type="match status" value="1"/>
</dbReference>
<keyword evidence="1" id="KW-0547">Nucleotide-binding</keyword>
<evidence type="ECO:0000256" key="3">
    <source>
        <dbReference type="ARBA" id="ARBA00025768"/>
    </source>
</evidence>
<comment type="similarity">
    <text evidence="3">Belongs to the KTI12 family.</text>
</comment>
<dbReference type="GO" id="GO:0006400">
    <property type="term" value="P:tRNA modification"/>
    <property type="evidence" value="ECO:0007669"/>
    <property type="project" value="UniProtKB-ARBA"/>
</dbReference>
<reference evidence="6" key="1">
    <citation type="submission" date="2025-08" db="UniProtKB">
        <authorList>
            <consortium name="RefSeq"/>
        </authorList>
    </citation>
    <scope>IDENTIFICATION</scope>
</reference>
<dbReference type="Gene3D" id="3.40.50.300">
    <property type="entry name" value="P-loop containing nucleotide triphosphate hydrolases"/>
    <property type="match status" value="1"/>
</dbReference>
<keyword evidence="2" id="KW-0067">ATP-binding</keyword>
<gene>
    <name evidence="6" type="primary">LOC100899219</name>
</gene>
<dbReference type="SUPFAM" id="SSF52540">
    <property type="entry name" value="P-loop containing nucleoside triphosphate hydrolases"/>
    <property type="match status" value="1"/>
</dbReference>
<dbReference type="KEGG" id="goe:100899219"/>
<evidence type="ECO:0000256" key="4">
    <source>
        <dbReference type="ARBA" id="ARBA00026170"/>
    </source>
</evidence>
<dbReference type="AlphaFoldDB" id="A0AAJ6VXL3"/>
<dbReference type="Pfam" id="PF08433">
    <property type="entry name" value="KTI12"/>
    <property type="match status" value="1"/>
</dbReference>
<organism evidence="5 6">
    <name type="scientific">Galendromus occidentalis</name>
    <name type="common">western predatory mite</name>
    <dbReference type="NCBI Taxonomy" id="34638"/>
    <lineage>
        <taxon>Eukaryota</taxon>
        <taxon>Metazoa</taxon>
        <taxon>Ecdysozoa</taxon>
        <taxon>Arthropoda</taxon>
        <taxon>Chelicerata</taxon>
        <taxon>Arachnida</taxon>
        <taxon>Acari</taxon>
        <taxon>Parasitiformes</taxon>
        <taxon>Mesostigmata</taxon>
        <taxon>Gamasina</taxon>
        <taxon>Phytoseioidea</taxon>
        <taxon>Phytoseiidae</taxon>
        <taxon>Typhlodrominae</taxon>
        <taxon>Galendromus</taxon>
    </lineage>
</organism>
<dbReference type="GO" id="GO:0006357">
    <property type="term" value="P:regulation of transcription by RNA polymerase II"/>
    <property type="evidence" value="ECO:0007669"/>
    <property type="project" value="UniProtKB-ARBA"/>
</dbReference>
<dbReference type="InterPro" id="IPR027417">
    <property type="entry name" value="P-loop_NTPase"/>
</dbReference>
<proteinExistence type="inferred from homology"/>
<protein>
    <recommendedName>
        <fullName evidence="4">Protein KTI12 homolog</fullName>
    </recommendedName>
</protein>
<name>A0AAJ6VXL3_9ACAR</name>
<evidence type="ECO:0000313" key="6">
    <source>
        <dbReference type="RefSeq" id="XP_003742292.1"/>
    </source>
</evidence>
<dbReference type="RefSeq" id="XP_003742292.1">
    <property type="nucleotide sequence ID" value="XM_003742244.1"/>
</dbReference>
<dbReference type="GO" id="GO:0005524">
    <property type="term" value="F:ATP binding"/>
    <property type="evidence" value="ECO:0007669"/>
    <property type="project" value="UniProtKB-KW"/>
</dbReference>